<dbReference type="SMART" id="SM00797">
    <property type="entry name" value="AHS2"/>
    <property type="match status" value="1"/>
</dbReference>
<keyword evidence="3" id="KW-0067">ATP-binding</keyword>
<dbReference type="Gene3D" id="2.40.100.10">
    <property type="entry name" value="Cyclophilin-like"/>
    <property type="match status" value="1"/>
</dbReference>
<comment type="caution">
    <text evidence="5">The sequence shown here is derived from an EMBL/GenBank/DDBJ whole genome shotgun (WGS) entry which is preliminary data.</text>
</comment>
<reference evidence="5 6" key="1">
    <citation type="submission" date="2018-05" db="EMBL/GenBank/DDBJ databases">
        <title>Genomic Encyclopedia of Type Strains, Phase IV (KMG-IV): sequencing the most valuable type-strain genomes for metagenomic binning, comparative biology and taxonomic classification.</title>
        <authorList>
            <person name="Goeker M."/>
        </authorList>
    </citation>
    <scope>NUCLEOTIDE SEQUENCE [LARGE SCALE GENOMIC DNA]</scope>
    <source>
        <strain evidence="5 6">DSM 18773</strain>
    </source>
</reference>
<dbReference type="Proteomes" id="UP000245634">
    <property type="component" value="Unassembled WGS sequence"/>
</dbReference>
<dbReference type="PANTHER" id="PTHR43309">
    <property type="entry name" value="5-OXOPROLINASE SUBUNIT C"/>
    <property type="match status" value="1"/>
</dbReference>
<evidence type="ECO:0000259" key="4">
    <source>
        <dbReference type="SMART" id="SM00797"/>
    </source>
</evidence>
<dbReference type="GO" id="GO:0016787">
    <property type="term" value="F:hydrolase activity"/>
    <property type="evidence" value="ECO:0007669"/>
    <property type="project" value="UniProtKB-KW"/>
</dbReference>
<name>A0A316DC80_9BACL</name>
<protein>
    <submittedName>
        <fullName evidence="5">Antagonist of KipI</fullName>
    </submittedName>
</protein>
<dbReference type="GO" id="GO:0005524">
    <property type="term" value="F:ATP binding"/>
    <property type="evidence" value="ECO:0007669"/>
    <property type="project" value="UniProtKB-KW"/>
</dbReference>
<dbReference type="RefSeq" id="WP_109686032.1">
    <property type="nucleotide sequence ID" value="NZ_QGGL01000002.1"/>
</dbReference>
<dbReference type="InterPro" id="IPR052708">
    <property type="entry name" value="PxpC"/>
</dbReference>
<dbReference type="EMBL" id="QGGL01000002">
    <property type="protein sequence ID" value="PWK15811.1"/>
    <property type="molecule type" value="Genomic_DNA"/>
</dbReference>
<evidence type="ECO:0000313" key="6">
    <source>
        <dbReference type="Proteomes" id="UP000245634"/>
    </source>
</evidence>
<gene>
    <name evidence="5" type="ORF">C7459_10251</name>
</gene>
<evidence type="ECO:0000313" key="5">
    <source>
        <dbReference type="EMBL" id="PWK15811.1"/>
    </source>
</evidence>
<dbReference type="OrthoDB" id="9782422at2"/>
<evidence type="ECO:0000256" key="3">
    <source>
        <dbReference type="ARBA" id="ARBA00022840"/>
    </source>
</evidence>
<evidence type="ECO:0000256" key="2">
    <source>
        <dbReference type="ARBA" id="ARBA00022801"/>
    </source>
</evidence>
<dbReference type="InterPro" id="IPR029000">
    <property type="entry name" value="Cyclophilin-like_dom_sf"/>
</dbReference>
<accession>A0A316DC80</accession>
<keyword evidence="2" id="KW-0378">Hydrolase</keyword>
<proteinExistence type="predicted"/>
<feature type="domain" description="Carboxyltransferase" evidence="4">
    <location>
        <begin position="24"/>
        <end position="304"/>
    </location>
</feature>
<sequence length="315" mass="33620">MTLRVLRPGLLTTVQDLGRPGYQNQGVVVGGAVDRFALRVANLLVGNLEGAAALEITLHGPRLHVESDVYLAIGGADLSPALDGEPLPLWRPLLAPRGTVLDFGAPRRGCRAYLAIAGGGFDVPVVLGSRSAYLRAGIGRALAKGDVIAPLGTPPRTRLRTSAYLHPALLPAYSPHPLLRVLRGNQFETFTPESRERFFQTRYTVTPHSDRMGCRLMGGSSLELQHAEQMISEAVTSGTIQVPPAGGPILLLADRQTTGGYPKIGQVAAVDLPLAAQVPPGGTVRFQEISLEEALSLYVARERALLRLKLALASR</sequence>
<dbReference type="NCBIfam" id="TIGR00724">
    <property type="entry name" value="urea_amlyse_rel"/>
    <property type="match status" value="1"/>
</dbReference>
<dbReference type="AlphaFoldDB" id="A0A316DC80"/>
<keyword evidence="1" id="KW-0547">Nucleotide-binding</keyword>
<evidence type="ECO:0000256" key="1">
    <source>
        <dbReference type="ARBA" id="ARBA00022741"/>
    </source>
</evidence>
<dbReference type="Pfam" id="PF02626">
    <property type="entry name" value="CT_A_B"/>
    <property type="match status" value="1"/>
</dbReference>
<keyword evidence="6" id="KW-1185">Reference proteome</keyword>
<dbReference type="SUPFAM" id="SSF50891">
    <property type="entry name" value="Cyclophilin-like"/>
    <property type="match status" value="1"/>
</dbReference>
<organism evidence="5 6">
    <name type="scientific">Tumebacillus permanentifrigoris</name>
    <dbReference type="NCBI Taxonomy" id="378543"/>
    <lineage>
        <taxon>Bacteria</taxon>
        <taxon>Bacillati</taxon>
        <taxon>Bacillota</taxon>
        <taxon>Bacilli</taxon>
        <taxon>Bacillales</taxon>
        <taxon>Alicyclobacillaceae</taxon>
        <taxon>Tumebacillus</taxon>
    </lineage>
</organism>
<dbReference type="PANTHER" id="PTHR43309:SF5">
    <property type="entry name" value="5-OXOPROLINASE SUBUNIT C"/>
    <property type="match status" value="1"/>
</dbReference>
<dbReference type="InterPro" id="IPR003778">
    <property type="entry name" value="CT_A_B"/>
</dbReference>